<evidence type="ECO:0000313" key="4">
    <source>
        <dbReference type="Proteomes" id="UP001153678"/>
    </source>
</evidence>
<reference evidence="3" key="1">
    <citation type="submission" date="2022-08" db="EMBL/GenBank/DDBJ databases">
        <authorList>
            <person name="Kallberg Y."/>
            <person name="Tangrot J."/>
            <person name="Rosling A."/>
        </authorList>
    </citation>
    <scope>NUCLEOTIDE SEQUENCE</scope>
    <source>
        <strain evidence="3">Wild A</strain>
    </source>
</reference>
<dbReference type="OrthoDB" id="680339at2759"/>
<dbReference type="InterPro" id="IPR036265">
    <property type="entry name" value="HIT-like_sf"/>
</dbReference>
<feature type="domain" description="HIT" evidence="2">
    <location>
        <begin position="1"/>
        <end position="121"/>
    </location>
</feature>
<accession>A0A9W4WUF6</accession>
<name>A0A9W4WUF6_9GLOM</name>
<evidence type="ECO:0000313" key="3">
    <source>
        <dbReference type="EMBL" id="CAI2179722.1"/>
    </source>
</evidence>
<feature type="short sequence motif" description="Histidine triad motif" evidence="1">
    <location>
        <begin position="106"/>
        <end position="110"/>
    </location>
</feature>
<protein>
    <submittedName>
        <fullName evidence="3">14619_t:CDS:1</fullName>
    </submittedName>
</protein>
<dbReference type="SUPFAM" id="SSF54197">
    <property type="entry name" value="HIT-like"/>
    <property type="match status" value="1"/>
</dbReference>
<dbReference type="Pfam" id="PF01230">
    <property type="entry name" value="HIT"/>
    <property type="match status" value="1"/>
</dbReference>
<dbReference type="GO" id="GO:0003824">
    <property type="term" value="F:catalytic activity"/>
    <property type="evidence" value="ECO:0007669"/>
    <property type="project" value="InterPro"/>
</dbReference>
<dbReference type="InterPro" id="IPR051884">
    <property type="entry name" value="Bis(5'-adenosyl)-TPase_reg"/>
</dbReference>
<dbReference type="PANTHER" id="PTHR46243">
    <property type="entry name" value="BIS(5'-ADENOSYL)-TRIPHOSPHATASE"/>
    <property type="match status" value="1"/>
</dbReference>
<dbReference type="Proteomes" id="UP001153678">
    <property type="component" value="Unassembled WGS sequence"/>
</dbReference>
<comment type="caution">
    <text evidence="3">The sequence shown here is derived from an EMBL/GenBank/DDBJ whole genome shotgun (WGS) entry which is preliminary data.</text>
</comment>
<evidence type="ECO:0000256" key="1">
    <source>
        <dbReference type="PROSITE-ProRule" id="PRU00464"/>
    </source>
</evidence>
<sequence>MKTYSFGPHLIRSSQVFFLSKKCFGFVNLKPVAKYRDLNPDEVTDLFLNAQKIGQVVEREYQGTSLTLTIQASKKIIIYILYLYVFIKLPKSIIQDGPEAGQTVPHCHLHIIPRKVGDWANNDDIYEDIDKSTRVDNEERPPRSFEEMEKEANFLRSFFQSDDINYN</sequence>
<dbReference type="PROSITE" id="PS51084">
    <property type="entry name" value="HIT_2"/>
    <property type="match status" value="1"/>
</dbReference>
<dbReference type="EMBL" id="CAMKVN010002133">
    <property type="protein sequence ID" value="CAI2179722.1"/>
    <property type="molecule type" value="Genomic_DNA"/>
</dbReference>
<gene>
    <name evidence="3" type="ORF">FWILDA_LOCUS9230</name>
</gene>
<evidence type="ECO:0000259" key="2">
    <source>
        <dbReference type="PROSITE" id="PS51084"/>
    </source>
</evidence>
<dbReference type="Gene3D" id="3.30.428.10">
    <property type="entry name" value="HIT-like"/>
    <property type="match status" value="1"/>
</dbReference>
<organism evidence="3 4">
    <name type="scientific">Funneliformis geosporum</name>
    <dbReference type="NCBI Taxonomy" id="1117311"/>
    <lineage>
        <taxon>Eukaryota</taxon>
        <taxon>Fungi</taxon>
        <taxon>Fungi incertae sedis</taxon>
        <taxon>Mucoromycota</taxon>
        <taxon>Glomeromycotina</taxon>
        <taxon>Glomeromycetes</taxon>
        <taxon>Glomerales</taxon>
        <taxon>Glomeraceae</taxon>
        <taxon>Funneliformis</taxon>
    </lineage>
</organism>
<proteinExistence type="predicted"/>
<dbReference type="AlphaFoldDB" id="A0A9W4WUF6"/>
<dbReference type="PANTHER" id="PTHR46243:SF1">
    <property type="entry name" value="BIS(5'-ADENOSYL)-TRIPHOSPHATASE"/>
    <property type="match status" value="1"/>
</dbReference>
<keyword evidence="4" id="KW-1185">Reference proteome</keyword>
<dbReference type="InterPro" id="IPR011146">
    <property type="entry name" value="HIT-like"/>
</dbReference>